<organism evidence="1 2">
    <name type="scientific">Lasiosphaeria ovina</name>
    <dbReference type="NCBI Taxonomy" id="92902"/>
    <lineage>
        <taxon>Eukaryota</taxon>
        <taxon>Fungi</taxon>
        <taxon>Dikarya</taxon>
        <taxon>Ascomycota</taxon>
        <taxon>Pezizomycotina</taxon>
        <taxon>Sordariomycetes</taxon>
        <taxon>Sordariomycetidae</taxon>
        <taxon>Sordariales</taxon>
        <taxon>Lasiosphaeriaceae</taxon>
        <taxon>Lasiosphaeria</taxon>
    </lineage>
</organism>
<evidence type="ECO:0000313" key="2">
    <source>
        <dbReference type="Proteomes" id="UP001287356"/>
    </source>
</evidence>
<keyword evidence="2" id="KW-1185">Reference proteome</keyword>
<dbReference type="EMBL" id="JAULSN010000001">
    <property type="protein sequence ID" value="KAK3382808.1"/>
    <property type="molecule type" value="Genomic_DNA"/>
</dbReference>
<proteinExistence type="predicted"/>
<accession>A0AAE0TX61</accession>
<dbReference type="AlphaFoldDB" id="A0AAE0TX61"/>
<protein>
    <submittedName>
        <fullName evidence="1">Uncharacterized protein</fullName>
    </submittedName>
</protein>
<reference evidence="1" key="2">
    <citation type="submission" date="2023-06" db="EMBL/GenBank/DDBJ databases">
        <authorList>
            <consortium name="Lawrence Berkeley National Laboratory"/>
            <person name="Haridas S."/>
            <person name="Hensen N."/>
            <person name="Bonometti L."/>
            <person name="Westerberg I."/>
            <person name="Brannstrom I.O."/>
            <person name="Guillou S."/>
            <person name="Cros-Aarteil S."/>
            <person name="Calhoun S."/>
            <person name="Kuo A."/>
            <person name="Mondo S."/>
            <person name="Pangilinan J."/>
            <person name="Riley R."/>
            <person name="Labutti K."/>
            <person name="Andreopoulos B."/>
            <person name="Lipzen A."/>
            <person name="Chen C."/>
            <person name="Yanf M."/>
            <person name="Daum C."/>
            <person name="Ng V."/>
            <person name="Clum A."/>
            <person name="Steindorff A."/>
            <person name="Ohm R."/>
            <person name="Martin F."/>
            <person name="Silar P."/>
            <person name="Natvig D."/>
            <person name="Lalanne C."/>
            <person name="Gautier V."/>
            <person name="Ament-Velasquez S.L."/>
            <person name="Kruys A."/>
            <person name="Hutchinson M.I."/>
            <person name="Powell A.J."/>
            <person name="Barry K."/>
            <person name="Miller A.N."/>
            <person name="Grigoriev I.V."/>
            <person name="Debuchy R."/>
            <person name="Gladieux P."/>
            <person name="Thoren M.H."/>
            <person name="Johannesson H."/>
        </authorList>
    </citation>
    <scope>NUCLEOTIDE SEQUENCE</scope>
    <source>
        <strain evidence="1">CBS 958.72</strain>
    </source>
</reference>
<dbReference type="Proteomes" id="UP001287356">
    <property type="component" value="Unassembled WGS sequence"/>
</dbReference>
<name>A0AAE0TX61_9PEZI</name>
<sequence length="244" mass="28657">MRLLDQVQQPCPRARRRVRRRDREDEFHYNEACPDCTVEGDIPRSRLVRCVLRPSEPPDKSRPETLGYTIGLVRFLFLMLNQDLSYKPYRCGLDHKKLPRGLVLERAACTLAEGWCTPNAEHGAHMMFERRADNDRIRLVDADSCDCWPTHVGMTHYIRHLAAWLIFPKLPKRDLKAHYDRQAEMQAAAREWQASFDRQISALIGGCSHRIPEMIPFPSEAEVEPRRQFLEKILLRWSTHYIRP</sequence>
<comment type="caution">
    <text evidence="1">The sequence shown here is derived from an EMBL/GenBank/DDBJ whole genome shotgun (WGS) entry which is preliminary data.</text>
</comment>
<reference evidence="1" key="1">
    <citation type="journal article" date="2023" name="Mol. Phylogenet. Evol.">
        <title>Genome-scale phylogeny and comparative genomics of the fungal order Sordariales.</title>
        <authorList>
            <person name="Hensen N."/>
            <person name="Bonometti L."/>
            <person name="Westerberg I."/>
            <person name="Brannstrom I.O."/>
            <person name="Guillou S."/>
            <person name="Cros-Aarteil S."/>
            <person name="Calhoun S."/>
            <person name="Haridas S."/>
            <person name="Kuo A."/>
            <person name="Mondo S."/>
            <person name="Pangilinan J."/>
            <person name="Riley R."/>
            <person name="LaButti K."/>
            <person name="Andreopoulos B."/>
            <person name="Lipzen A."/>
            <person name="Chen C."/>
            <person name="Yan M."/>
            <person name="Daum C."/>
            <person name="Ng V."/>
            <person name="Clum A."/>
            <person name="Steindorff A."/>
            <person name="Ohm R.A."/>
            <person name="Martin F."/>
            <person name="Silar P."/>
            <person name="Natvig D.O."/>
            <person name="Lalanne C."/>
            <person name="Gautier V."/>
            <person name="Ament-Velasquez S.L."/>
            <person name="Kruys A."/>
            <person name="Hutchinson M.I."/>
            <person name="Powell A.J."/>
            <person name="Barry K."/>
            <person name="Miller A.N."/>
            <person name="Grigoriev I.V."/>
            <person name="Debuchy R."/>
            <person name="Gladieux P."/>
            <person name="Hiltunen Thoren M."/>
            <person name="Johannesson H."/>
        </authorList>
    </citation>
    <scope>NUCLEOTIDE SEQUENCE</scope>
    <source>
        <strain evidence="1">CBS 958.72</strain>
    </source>
</reference>
<evidence type="ECO:0000313" key="1">
    <source>
        <dbReference type="EMBL" id="KAK3382808.1"/>
    </source>
</evidence>
<gene>
    <name evidence="1" type="ORF">B0T24DRAFT_687006</name>
</gene>